<feature type="transmembrane region" description="Helical" evidence="7">
    <location>
        <begin position="369"/>
        <end position="389"/>
    </location>
</feature>
<evidence type="ECO:0000256" key="7">
    <source>
        <dbReference type="SAM" id="Phobius"/>
    </source>
</evidence>
<evidence type="ECO:0000256" key="5">
    <source>
        <dbReference type="ARBA" id="ARBA00022989"/>
    </source>
</evidence>
<evidence type="ECO:0000256" key="6">
    <source>
        <dbReference type="ARBA" id="ARBA00023136"/>
    </source>
</evidence>
<evidence type="ECO:0000256" key="1">
    <source>
        <dbReference type="ARBA" id="ARBA00004651"/>
    </source>
</evidence>
<dbReference type="Gene3D" id="1.20.81.30">
    <property type="entry name" value="Type II secretion system (T2SS), domain F"/>
    <property type="match status" value="2"/>
</dbReference>
<feature type="transmembrane region" description="Helical" evidence="7">
    <location>
        <begin position="217"/>
        <end position="235"/>
    </location>
</feature>
<comment type="subcellular location">
    <subcellularLocation>
        <location evidence="1">Cell membrane</location>
        <topology evidence="1">Multi-pass membrane protein</topology>
    </subcellularLocation>
</comment>
<proteinExistence type="inferred from homology"/>
<feature type="domain" description="Type II secretion system protein GspF" evidence="8">
    <location>
        <begin position="71"/>
        <end position="186"/>
    </location>
</feature>
<keyword evidence="4 7" id="KW-0812">Transmembrane</keyword>
<evidence type="ECO:0000256" key="4">
    <source>
        <dbReference type="ARBA" id="ARBA00022692"/>
    </source>
</evidence>
<reference evidence="9" key="1">
    <citation type="submission" date="2021-10" db="EMBL/GenBank/DDBJ databases">
        <title>Genome Sequence of The Candidatus Hydrogeosomobacter endosymbioticus, an Intracellular Bacterial Symbiont of the Anaerobic Ciliate GW7.</title>
        <authorList>
            <person name="Shiohama Y."/>
            <person name="Shinzato N."/>
        </authorList>
    </citation>
    <scope>NUCLEOTIDE SEQUENCE [LARGE SCALE GENOMIC DNA]</scope>
    <source>
        <strain evidence="9">200920</strain>
    </source>
</reference>
<protein>
    <submittedName>
        <fullName evidence="9">Type IV pilin biogenesis protein</fullName>
    </submittedName>
</protein>
<dbReference type="InterPro" id="IPR018076">
    <property type="entry name" value="T2SS_GspF_dom"/>
</dbReference>
<organism evidence="9 10">
    <name type="scientific">Candidatus Hydrogenosomobacter endosymbioticus</name>
    <dbReference type="NCBI Taxonomy" id="2558174"/>
    <lineage>
        <taxon>Bacteria</taxon>
        <taxon>Pseudomonadati</taxon>
        <taxon>Pseudomonadota</taxon>
        <taxon>Alphaproteobacteria</taxon>
        <taxon>Holosporales</taxon>
        <taxon>Holosporaceae</taxon>
        <taxon>Candidatus Hydrogenosomobacter</taxon>
    </lineage>
</organism>
<dbReference type="InterPro" id="IPR042094">
    <property type="entry name" value="T2SS_GspF_sf"/>
</dbReference>
<accession>A0ABM7VA90</accession>
<dbReference type="Pfam" id="PF00482">
    <property type="entry name" value="T2SSF"/>
    <property type="match status" value="2"/>
</dbReference>
<keyword evidence="10" id="KW-1185">Reference proteome</keyword>
<evidence type="ECO:0000313" key="9">
    <source>
        <dbReference type="EMBL" id="BDB96411.1"/>
    </source>
</evidence>
<keyword evidence="3" id="KW-1003">Cell membrane</keyword>
<name>A0ABM7VA90_9PROT</name>
<gene>
    <name evidence="9" type="primary">hofC</name>
    <name evidence="9" type="ORF">HYD_5440</name>
</gene>
<dbReference type="PANTHER" id="PTHR30012:SF0">
    <property type="entry name" value="TYPE II SECRETION SYSTEM PROTEIN F-RELATED"/>
    <property type="match status" value="1"/>
</dbReference>
<keyword evidence="6 7" id="KW-0472">Membrane</keyword>
<dbReference type="RefSeq" id="WP_236864765.1">
    <property type="nucleotide sequence ID" value="NZ_AP025225.1"/>
</dbReference>
<sequence length="398" mass="45420">MALYKYQALDERGQLLWGYINGSTHDDAFNKLVNRKLDPIVVFKKFDLFGILRSKSAAEDIERFFMYLEYSLDAGVSITQSLRNIAPSFNKGFQAIVLSIQDDIYHGQMLSKACESFPFIFHPITLSLIKIGEQSGKLSDSCRKIQEYLKLQRERRSKIAKALRYPIFSFVSFIMAAVFFVTFFLPDLMQFFAAYNIQPSFCTALLVCIVEFPILMSLEMLLLLVAFLLAIYILFKPQSGIFFGKVFFSFFPFAKIIADAHYSRFLQSLSILCGEHMRLVEAIVISKDTVSSSFIRRQLDVVYENVISGRHLYEALGEALLFRPFYARIIQTGEETGRISQALYSAYEVSYRDTESTVSKIIALAEPTLLIVIGAMFLFLVNATIVPLYEHLGAMSYE</sequence>
<dbReference type="Proteomes" id="UP001320209">
    <property type="component" value="Chromosome"/>
</dbReference>
<evidence type="ECO:0000313" key="10">
    <source>
        <dbReference type="Proteomes" id="UP001320209"/>
    </source>
</evidence>
<dbReference type="PRINTS" id="PR00812">
    <property type="entry name" value="BCTERIALGSPF"/>
</dbReference>
<keyword evidence="5 7" id="KW-1133">Transmembrane helix</keyword>
<feature type="domain" description="Type II secretion system protein GspF" evidence="8">
    <location>
        <begin position="265"/>
        <end position="387"/>
    </location>
</feature>
<evidence type="ECO:0000256" key="2">
    <source>
        <dbReference type="ARBA" id="ARBA00005745"/>
    </source>
</evidence>
<feature type="transmembrane region" description="Helical" evidence="7">
    <location>
        <begin position="162"/>
        <end position="185"/>
    </location>
</feature>
<dbReference type="InterPro" id="IPR003004">
    <property type="entry name" value="GspF/PilC"/>
</dbReference>
<evidence type="ECO:0000259" key="8">
    <source>
        <dbReference type="Pfam" id="PF00482"/>
    </source>
</evidence>
<dbReference type="EMBL" id="AP025225">
    <property type="protein sequence ID" value="BDB96411.1"/>
    <property type="molecule type" value="Genomic_DNA"/>
</dbReference>
<comment type="similarity">
    <text evidence="2">Belongs to the GSP F family.</text>
</comment>
<dbReference type="PANTHER" id="PTHR30012">
    <property type="entry name" value="GENERAL SECRETION PATHWAY PROTEIN"/>
    <property type="match status" value="1"/>
</dbReference>
<evidence type="ECO:0000256" key="3">
    <source>
        <dbReference type="ARBA" id="ARBA00022475"/>
    </source>
</evidence>